<proteinExistence type="inferred from homology"/>
<feature type="compositionally biased region" description="Basic and acidic residues" evidence="2">
    <location>
        <begin position="237"/>
        <end position="247"/>
    </location>
</feature>
<name>A0A4D7C7N0_9SPHN</name>
<reference evidence="5" key="1">
    <citation type="submission" date="2019-04" db="EMBL/GenBank/DDBJ databases">
        <title>Complete genome sequence of Sphingomonas sp. W1-2-3.</title>
        <authorList>
            <person name="Im W.T."/>
        </authorList>
    </citation>
    <scope>NUCLEOTIDE SEQUENCE [LARGE SCALE GENOMIC DNA]</scope>
    <source>
        <strain evidence="5">W1-2-3</strain>
    </source>
</reference>
<dbReference type="EMBL" id="CP039704">
    <property type="protein sequence ID" value="QCI80100.1"/>
    <property type="molecule type" value="Genomic_DNA"/>
</dbReference>
<evidence type="ECO:0000313" key="5">
    <source>
        <dbReference type="Proteomes" id="UP000298714"/>
    </source>
</evidence>
<dbReference type="Pfam" id="PF00080">
    <property type="entry name" value="Sod_Cu"/>
    <property type="match status" value="1"/>
</dbReference>
<dbReference type="InterPro" id="IPR001424">
    <property type="entry name" value="SOD_Cu_Zn_dom"/>
</dbReference>
<protein>
    <submittedName>
        <fullName evidence="4">Superoxide dismutase family protein</fullName>
    </submittedName>
</protein>
<dbReference type="SUPFAM" id="SSF49329">
    <property type="entry name" value="Cu,Zn superoxide dismutase-like"/>
    <property type="match status" value="1"/>
</dbReference>
<feature type="compositionally biased region" description="Low complexity" evidence="2">
    <location>
        <begin position="268"/>
        <end position="297"/>
    </location>
</feature>
<dbReference type="GO" id="GO:0006801">
    <property type="term" value="P:superoxide metabolic process"/>
    <property type="evidence" value="ECO:0007669"/>
    <property type="project" value="InterPro"/>
</dbReference>
<evidence type="ECO:0000256" key="2">
    <source>
        <dbReference type="SAM" id="MobiDB-lite"/>
    </source>
</evidence>
<feature type="compositionally biased region" description="Polar residues" evidence="2">
    <location>
        <begin position="307"/>
        <end position="316"/>
    </location>
</feature>
<dbReference type="KEGG" id="hgn:E6W36_13045"/>
<accession>A0A4D7C7N0</accession>
<evidence type="ECO:0000313" key="4">
    <source>
        <dbReference type="EMBL" id="QCI80100.1"/>
    </source>
</evidence>
<organism evidence="4 5">
    <name type="scientific">Hankyongella ginsenosidimutans</name>
    <dbReference type="NCBI Taxonomy" id="1763828"/>
    <lineage>
        <taxon>Bacteria</taxon>
        <taxon>Pseudomonadati</taxon>
        <taxon>Pseudomonadota</taxon>
        <taxon>Alphaproteobacteria</taxon>
        <taxon>Sphingomonadales</taxon>
        <taxon>Sphingomonadaceae</taxon>
        <taxon>Hankyongella</taxon>
    </lineage>
</organism>
<dbReference type="AlphaFoldDB" id="A0A4D7C7N0"/>
<dbReference type="GO" id="GO:0046872">
    <property type="term" value="F:metal ion binding"/>
    <property type="evidence" value="ECO:0007669"/>
    <property type="project" value="InterPro"/>
</dbReference>
<feature type="region of interest" description="Disordered" evidence="2">
    <location>
        <begin position="237"/>
        <end position="341"/>
    </location>
</feature>
<dbReference type="Proteomes" id="UP000298714">
    <property type="component" value="Chromosome"/>
</dbReference>
<dbReference type="InterPro" id="IPR036423">
    <property type="entry name" value="SOD-like_Cu/Zn_dom_sf"/>
</dbReference>
<keyword evidence="5" id="KW-1185">Reference proteome</keyword>
<comment type="similarity">
    <text evidence="1">Belongs to the Cu-Zn superoxide dismutase family.</text>
</comment>
<evidence type="ECO:0000256" key="1">
    <source>
        <dbReference type="ARBA" id="ARBA00010457"/>
    </source>
</evidence>
<feature type="domain" description="Superoxide dismutase copper/zinc binding" evidence="3">
    <location>
        <begin position="106"/>
        <end position="214"/>
    </location>
</feature>
<dbReference type="Gene3D" id="2.60.40.200">
    <property type="entry name" value="Superoxide dismutase, copper/zinc binding domain"/>
    <property type="match status" value="1"/>
</dbReference>
<feature type="region of interest" description="Disordered" evidence="2">
    <location>
        <begin position="63"/>
        <end position="138"/>
    </location>
</feature>
<gene>
    <name evidence="4" type="ORF">E6W36_13045</name>
</gene>
<evidence type="ECO:0000259" key="3">
    <source>
        <dbReference type="Pfam" id="PF00080"/>
    </source>
</evidence>
<sequence length="341" mass="34928">MHRHDRGPPCRLKRSVDRIRNRSGAFHQAVIGAIRRCVALLPHGKARALACSLSALLRIRHGSRPDAAGTGSDRQGAGRQWRRTGRGDPDASPQGCSAGGSPQRPAPGPRGLHLHGAAECRPPNFIASGPHQNGEARNHGFLAPTGYHTGDLPNLFVGSDGIAQMDAFLPGAGLTPGQKGQLWGKGVSIVVKSAADDYLSDPTGNSGARLACGVFVAPATLADADLARREAELAQREAELARKEAELQARAASTPQPAATPEPALPSAPAETAAGLPAAPQPAAVPAGATVPPTGAQIIKPDAGNAVPSTLSSPQAPSIKRGPLQVPEDSDAPHSGNDGQP</sequence>